<evidence type="ECO:0000313" key="3">
    <source>
        <dbReference type="Proteomes" id="UP001159405"/>
    </source>
</evidence>
<dbReference type="EMBL" id="CALNXK010000169">
    <property type="protein sequence ID" value="CAH3172039.1"/>
    <property type="molecule type" value="Genomic_DNA"/>
</dbReference>
<comment type="caution">
    <text evidence="2">The sequence shown here is derived from an EMBL/GenBank/DDBJ whole genome shotgun (WGS) entry which is preliminary data.</text>
</comment>
<evidence type="ECO:0000313" key="2">
    <source>
        <dbReference type="EMBL" id="CAH3172039.1"/>
    </source>
</evidence>
<keyword evidence="3" id="KW-1185">Reference proteome</keyword>
<sequence>MATAKWGFALMTLTVLLMFFTRCDGWAIRHGRHGNGRKREPQRILLDKYQVTSDDHDSQSVQYDNNREDYKDQTLPQKKYDTYDNRIVPEIYYRYGLDNYRLSYDNFRVNNNKPKAPFGNHRAPYDNPEVFHRDNYKVADDNQLVPNVLEYYKDADFLVPGKRPRKRRMSN</sequence>
<feature type="signal peptide" evidence="1">
    <location>
        <begin position="1"/>
        <end position="25"/>
    </location>
</feature>
<gene>
    <name evidence="2" type="ORF">PLOB_00012307</name>
</gene>
<dbReference type="Proteomes" id="UP001159405">
    <property type="component" value="Unassembled WGS sequence"/>
</dbReference>
<protein>
    <submittedName>
        <fullName evidence="2">Uncharacterized protein</fullName>
    </submittedName>
</protein>
<accession>A0ABN8R3K7</accession>
<feature type="chain" id="PRO_5045470144" evidence="1">
    <location>
        <begin position="26"/>
        <end position="171"/>
    </location>
</feature>
<organism evidence="2 3">
    <name type="scientific">Porites lobata</name>
    <dbReference type="NCBI Taxonomy" id="104759"/>
    <lineage>
        <taxon>Eukaryota</taxon>
        <taxon>Metazoa</taxon>
        <taxon>Cnidaria</taxon>
        <taxon>Anthozoa</taxon>
        <taxon>Hexacorallia</taxon>
        <taxon>Scleractinia</taxon>
        <taxon>Fungiina</taxon>
        <taxon>Poritidae</taxon>
        <taxon>Porites</taxon>
    </lineage>
</organism>
<reference evidence="2 3" key="1">
    <citation type="submission" date="2022-05" db="EMBL/GenBank/DDBJ databases">
        <authorList>
            <consortium name="Genoscope - CEA"/>
            <person name="William W."/>
        </authorList>
    </citation>
    <scope>NUCLEOTIDE SEQUENCE [LARGE SCALE GENOMIC DNA]</scope>
</reference>
<proteinExistence type="predicted"/>
<keyword evidence="1" id="KW-0732">Signal</keyword>
<name>A0ABN8R3K7_9CNID</name>
<evidence type="ECO:0000256" key="1">
    <source>
        <dbReference type="SAM" id="SignalP"/>
    </source>
</evidence>